<comment type="caution">
    <text evidence="2">The sequence shown here is derived from an EMBL/GenBank/DDBJ whole genome shotgun (WGS) entry which is preliminary data.</text>
</comment>
<dbReference type="OrthoDB" id="10569619at2759"/>
<dbReference type="InterPro" id="IPR011009">
    <property type="entry name" value="Kinase-like_dom_sf"/>
</dbReference>
<reference evidence="2" key="1">
    <citation type="submission" date="2022-07" db="EMBL/GenBank/DDBJ databases">
        <title>Chromosome-level genome of Muraenolepis orangiensis.</title>
        <authorList>
            <person name="Kim J."/>
        </authorList>
    </citation>
    <scope>NUCLEOTIDE SEQUENCE</scope>
    <source>
        <strain evidence="2">KU_S4_2022</strain>
        <tissue evidence="2">Muscle</tissue>
    </source>
</reference>
<accession>A0A9Q0E5X0</accession>
<gene>
    <name evidence="2" type="ORF">NHX12_031594</name>
</gene>
<dbReference type="SUPFAM" id="SSF56112">
    <property type="entry name" value="Protein kinase-like (PK-like)"/>
    <property type="match status" value="1"/>
</dbReference>
<dbReference type="AlphaFoldDB" id="A0A9Q0E5X0"/>
<name>A0A9Q0E5X0_9TELE</name>
<dbReference type="EMBL" id="JANIIK010000047">
    <property type="protein sequence ID" value="KAJ3600614.1"/>
    <property type="molecule type" value="Genomic_DNA"/>
</dbReference>
<evidence type="ECO:0000313" key="3">
    <source>
        <dbReference type="Proteomes" id="UP001148018"/>
    </source>
</evidence>
<keyword evidence="3" id="KW-1185">Reference proteome</keyword>
<proteinExistence type="predicted"/>
<evidence type="ECO:0000313" key="2">
    <source>
        <dbReference type="EMBL" id="KAJ3600614.1"/>
    </source>
</evidence>
<dbReference type="Proteomes" id="UP001148018">
    <property type="component" value="Unassembled WGS sequence"/>
</dbReference>
<dbReference type="Gene3D" id="1.10.510.10">
    <property type="entry name" value="Transferase(Phosphotransferase) domain 1"/>
    <property type="match status" value="1"/>
</dbReference>
<feature type="region of interest" description="Disordered" evidence="1">
    <location>
        <begin position="104"/>
        <end position="128"/>
    </location>
</feature>
<evidence type="ECO:0000256" key="1">
    <source>
        <dbReference type="SAM" id="MobiDB-lite"/>
    </source>
</evidence>
<organism evidence="2 3">
    <name type="scientific">Muraenolepis orangiensis</name>
    <name type="common">Patagonian moray cod</name>
    <dbReference type="NCBI Taxonomy" id="630683"/>
    <lineage>
        <taxon>Eukaryota</taxon>
        <taxon>Metazoa</taxon>
        <taxon>Chordata</taxon>
        <taxon>Craniata</taxon>
        <taxon>Vertebrata</taxon>
        <taxon>Euteleostomi</taxon>
        <taxon>Actinopterygii</taxon>
        <taxon>Neopterygii</taxon>
        <taxon>Teleostei</taxon>
        <taxon>Neoteleostei</taxon>
        <taxon>Acanthomorphata</taxon>
        <taxon>Zeiogadaria</taxon>
        <taxon>Gadariae</taxon>
        <taxon>Gadiformes</taxon>
        <taxon>Muraenolepidoidei</taxon>
        <taxon>Muraenolepididae</taxon>
        <taxon>Muraenolepis</taxon>
    </lineage>
</organism>
<sequence length="128" mass="14286">MHSLLLHPRTPSDPSDQHREAVAVNTEAIFQTPKEYGKGRMTRPSAISSLEKVVKALCHTTQRPTSITDLMKRVLQLDPNQRISPCAMLEHPFIYQDRPAQLVQPKNGCPEPSVEHPNSCSDEPSVPP</sequence>
<protein>
    <submittedName>
        <fullName evidence="2">Uncharacterized protein</fullName>
    </submittedName>
</protein>